<dbReference type="InterPro" id="IPR014044">
    <property type="entry name" value="CAP_dom"/>
</dbReference>
<dbReference type="InterPro" id="IPR035940">
    <property type="entry name" value="CAP_sf"/>
</dbReference>
<evidence type="ECO:0000313" key="3">
    <source>
        <dbReference type="EMBL" id="OMH84303.1"/>
    </source>
</evidence>
<accession>A0A1R1PTR6</accession>
<reference evidence="4" key="1">
    <citation type="submission" date="2017-01" db="EMBL/GenBank/DDBJ databases">
        <authorList>
            <person name="Wang Y."/>
            <person name="White M."/>
            <person name="Kvist S."/>
            <person name="Moncalvo J.-M."/>
        </authorList>
    </citation>
    <scope>NUCLEOTIDE SEQUENCE [LARGE SCALE GENOMIC DNA]</scope>
    <source>
        <strain evidence="4">COL-18-3</strain>
    </source>
</reference>
<evidence type="ECO:0000256" key="1">
    <source>
        <dbReference type="SAM" id="MobiDB-lite"/>
    </source>
</evidence>
<keyword evidence="4" id="KW-1185">Reference proteome</keyword>
<proteinExistence type="predicted"/>
<evidence type="ECO:0000313" key="4">
    <source>
        <dbReference type="Proteomes" id="UP000188320"/>
    </source>
</evidence>
<dbReference type="CDD" id="cd05379">
    <property type="entry name" value="CAP_bacterial"/>
    <property type="match status" value="1"/>
</dbReference>
<dbReference type="AlphaFoldDB" id="A0A1R1PTR6"/>
<feature type="compositionally biased region" description="Polar residues" evidence="1">
    <location>
        <begin position="1"/>
        <end position="10"/>
    </location>
</feature>
<feature type="domain" description="SCP" evidence="2">
    <location>
        <begin position="91"/>
        <end position="192"/>
    </location>
</feature>
<dbReference type="OrthoDB" id="568194at2759"/>
<organism evidence="3 4">
    <name type="scientific">Zancudomyces culisetae</name>
    <name type="common">Gut fungus</name>
    <name type="synonym">Smittium culisetae</name>
    <dbReference type="NCBI Taxonomy" id="1213189"/>
    <lineage>
        <taxon>Eukaryota</taxon>
        <taxon>Fungi</taxon>
        <taxon>Fungi incertae sedis</taxon>
        <taxon>Zoopagomycota</taxon>
        <taxon>Kickxellomycotina</taxon>
        <taxon>Harpellomycetes</taxon>
        <taxon>Harpellales</taxon>
        <taxon>Legeriomycetaceae</taxon>
        <taxon>Zancudomyces</taxon>
    </lineage>
</organism>
<name>A0A1R1PTR6_ZANCU</name>
<dbReference type="Pfam" id="PF00188">
    <property type="entry name" value="CAP"/>
    <property type="match status" value="1"/>
</dbReference>
<dbReference type="Proteomes" id="UP000188320">
    <property type="component" value="Unassembled WGS sequence"/>
</dbReference>
<evidence type="ECO:0000259" key="2">
    <source>
        <dbReference type="Pfam" id="PF00188"/>
    </source>
</evidence>
<dbReference type="PANTHER" id="PTHR31157:SF1">
    <property type="entry name" value="SCP DOMAIN-CONTAINING PROTEIN"/>
    <property type="match status" value="1"/>
</dbReference>
<dbReference type="Gene3D" id="3.40.33.10">
    <property type="entry name" value="CAP"/>
    <property type="match status" value="1"/>
</dbReference>
<comment type="caution">
    <text evidence="3">The sequence shown here is derived from an EMBL/GenBank/DDBJ whole genome shotgun (WGS) entry which is preliminary data.</text>
</comment>
<dbReference type="PANTHER" id="PTHR31157">
    <property type="entry name" value="SCP DOMAIN-CONTAINING PROTEIN"/>
    <property type="match status" value="1"/>
</dbReference>
<sequence length="215" mass="23272">MATGNASPVSPQEGKGITSKIMDAYTEVNPEFGSDAGKGKAPEGGSQKVGVKELDDADDIDHDLNGILEELRSSDSLYKRDDAIINQVVCATNQYRKSRGLKPLYIVPTLSTIAQAHSQYMSKNKIATHSDPAGTLGTRLSKKGVKWQRCSENVATGFNDVKSVMNAWKASKDHNTNLLSPTSNIVGIGRVGIYWTQNFAQVADNAPINKYLPKC</sequence>
<dbReference type="SUPFAM" id="SSF55797">
    <property type="entry name" value="PR-1-like"/>
    <property type="match status" value="1"/>
</dbReference>
<gene>
    <name evidence="3" type="ORF">AX774_g2178</name>
</gene>
<protein>
    <recommendedName>
        <fullName evidence="2">SCP domain-containing protein</fullName>
    </recommendedName>
</protein>
<dbReference type="EMBL" id="LSSK01000219">
    <property type="protein sequence ID" value="OMH84303.1"/>
    <property type="molecule type" value="Genomic_DNA"/>
</dbReference>
<feature type="region of interest" description="Disordered" evidence="1">
    <location>
        <begin position="1"/>
        <end position="48"/>
    </location>
</feature>